<dbReference type="AlphaFoldDB" id="X1LEK8"/>
<feature type="non-terminal residue" evidence="2">
    <location>
        <position position="192"/>
    </location>
</feature>
<evidence type="ECO:0000259" key="1">
    <source>
        <dbReference type="Pfam" id="PF13439"/>
    </source>
</evidence>
<dbReference type="EMBL" id="BARV01001146">
    <property type="protein sequence ID" value="GAH92558.1"/>
    <property type="molecule type" value="Genomic_DNA"/>
</dbReference>
<sequence length="192" mass="22227">MKIVMITEYFPQSKDCEIRGGVEARCFYMARELAEKHEVTVISALEPDAPREQTFDGIRILRCGRPKEYRQTGAVKERLGFMKEAYKLGSELDLDLIEGADFISYLPAHYIAKKKHIPSIAWYNDVWVGKWIRNIGIQGIMGEVLERFILSRNWTYFIANSEFTRNNLLNYGVEEDKLKLIYCGVDVKKCTA</sequence>
<accession>X1LEK8</accession>
<dbReference type="SUPFAM" id="SSF53756">
    <property type="entry name" value="UDP-Glycosyltransferase/glycogen phosphorylase"/>
    <property type="match status" value="1"/>
</dbReference>
<organism evidence="2">
    <name type="scientific">marine sediment metagenome</name>
    <dbReference type="NCBI Taxonomy" id="412755"/>
    <lineage>
        <taxon>unclassified sequences</taxon>
        <taxon>metagenomes</taxon>
        <taxon>ecological metagenomes</taxon>
    </lineage>
</organism>
<protein>
    <recommendedName>
        <fullName evidence="1">Glycosyltransferase subfamily 4-like N-terminal domain-containing protein</fullName>
    </recommendedName>
</protein>
<dbReference type="Gene3D" id="3.40.50.2000">
    <property type="entry name" value="Glycogen Phosphorylase B"/>
    <property type="match status" value="1"/>
</dbReference>
<gene>
    <name evidence="2" type="ORF">S06H3_03505</name>
</gene>
<dbReference type="InterPro" id="IPR028098">
    <property type="entry name" value="Glyco_trans_4-like_N"/>
</dbReference>
<comment type="caution">
    <text evidence="2">The sequence shown here is derived from an EMBL/GenBank/DDBJ whole genome shotgun (WGS) entry which is preliminary data.</text>
</comment>
<proteinExistence type="predicted"/>
<name>X1LEK8_9ZZZZ</name>
<reference evidence="2" key="1">
    <citation type="journal article" date="2014" name="Front. Microbiol.">
        <title>High frequency of phylogenetically diverse reductive dehalogenase-homologous genes in deep subseafloor sedimentary metagenomes.</title>
        <authorList>
            <person name="Kawai M."/>
            <person name="Futagami T."/>
            <person name="Toyoda A."/>
            <person name="Takaki Y."/>
            <person name="Nishi S."/>
            <person name="Hori S."/>
            <person name="Arai W."/>
            <person name="Tsubouchi T."/>
            <person name="Morono Y."/>
            <person name="Uchiyama I."/>
            <person name="Ito T."/>
            <person name="Fujiyama A."/>
            <person name="Inagaki F."/>
            <person name="Takami H."/>
        </authorList>
    </citation>
    <scope>NUCLEOTIDE SEQUENCE</scope>
    <source>
        <strain evidence="2">Expedition CK06-06</strain>
    </source>
</reference>
<evidence type="ECO:0000313" key="2">
    <source>
        <dbReference type="EMBL" id="GAH92558.1"/>
    </source>
</evidence>
<feature type="domain" description="Glycosyltransferase subfamily 4-like N-terminal" evidence="1">
    <location>
        <begin position="20"/>
        <end position="188"/>
    </location>
</feature>
<dbReference type="Pfam" id="PF13439">
    <property type="entry name" value="Glyco_transf_4"/>
    <property type="match status" value="1"/>
</dbReference>